<keyword evidence="1 5" id="KW-0806">Transcription termination</keyword>
<evidence type="ECO:0000256" key="7">
    <source>
        <dbReference type="RuleBase" id="RU000538"/>
    </source>
</evidence>
<keyword evidence="2 5" id="KW-0889">Transcription antitermination</keyword>
<dbReference type="InterPro" id="IPR008991">
    <property type="entry name" value="Translation_prot_SH3-like_sf"/>
</dbReference>
<dbReference type="InterPro" id="IPR047050">
    <property type="entry name" value="NGN"/>
</dbReference>
<gene>
    <name evidence="5" type="primary">nusG</name>
    <name evidence="10" type="ORF">A2648_01710</name>
</gene>
<dbReference type="InterPro" id="IPR015869">
    <property type="entry name" value="Transcrpt_antiterm_NusG_bac_CS"/>
</dbReference>
<dbReference type="GO" id="GO:0032784">
    <property type="term" value="P:regulation of DNA-templated transcription elongation"/>
    <property type="evidence" value="ECO:0007669"/>
    <property type="project" value="InterPro"/>
</dbReference>
<dbReference type="InterPro" id="IPR036735">
    <property type="entry name" value="NGN_dom_sf"/>
</dbReference>
<evidence type="ECO:0000256" key="2">
    <source>
        <dbReference type="ARBA" id="ARBA00022814"/>
    </source>
</evidence>
<dbReference type="STRING" id="1798657.A2648_01710"/>
<dbReference type="Pfam" id="PF00467">
    <property type="entry name" value="KOW"/>
    <property type="match status" value="1"/>
</dbReference>
<dbReference type="Pfam" id="PF02357">
    <property type="entry name" value="NusG"/>
    <property type="match status" value="1"/>
</dbReference>
<dbReference type="InterPro" id="IPR014722">
    <property type="entry name" value="Rib_uL2_dom2"/>
</dbReference>
<accession>A0A1G2CVB5</accession>
<comment type="function">
    <text evidence="5 7">Participates in transcription elongation, termination and antitermination.</text>
</comment>
<dbReference type="InterPro" id="IPR005824">
    <property type="entry name" value="KOW"/>
</dbReference>
<keyword evidence="3 5" id="KW-0805">Transcription regulation</keyword>
<name>A0A1G2CVB5_9BACT</name>
<dbReference type="Gene3D" id="2.30.30.30">
    <property type="match status" value="1"/>
</dbReference>
<dbReference type="SMART" id="SM00739">
    <property type="entry name" value="KOW"/>
    <property type="match status" value="1"/>
</dbReference>
<dbReference type="Gene3D" id="3.30.70.940">
    <property type="entry name" value="NusG, N-terminal domain"/>
    <property type="match status" value="1"/>
</dbReference>
<dbReference type="InterPro" id="IPR006645">
    <property type="entry name" value="NGN-like_dom"/>
</dbReference>
<dbReference type="GO" id="GO:0006353">
    <property type="term" value="P:DNA-templated transcription termination"/>
    <property type="evidence" value="ECO:0007669"/>
    <property type="project" value="UniProtKB-UniRule"/>
</dbReference>
<dbReference type="InterPro" id="IPR001062">
    <property type="entry name" value="Transcrpt_antiterm_NusG"/>
</dbReference>
<evidence type="ECO:0000256" key="3">
    <source>
        <dbReference type="ARBA" id="ARBA00023015"/>
    </source>
</evidence>
<evidence type="ECO:0000256" key="4">
    <source>
        <dbReference type="ARBA" id="ARBA00023163"/>
    </source>
</evidence>
<dbReference type="AlphaFoldDB" id="A0A1G2CVB5"/>
<dbReference type="FunFam" id="2.30.30.30:FF:000002">
    <property type="entry name" value="Transcription termination/antitermination factor NusG"/>
    <property type="match status" value="1"/>
</dbReference>
<protein>
    <recommendedName>
        <fullName evidence="5 6">Transcription termination/antitermination protein NusG</fullName>
    </recommendedName>
</protein>
<dbReference type="FunFam" id="3.30.70.940:FF:000002">
    <property type="entry name" value="Transcription termination/antitermination protein NusG"/>
    <property type="match status" value="1"/>
</dbReference>
<reference evidence="10 11" key="1">
    <citation type="journal article" date="2016" name="Nat. Commun.">
        <title>Thousands of microbial genomes shed light on interconnected biogeochemical processes in an aquifer system.</title>
        <authorList>
            <person name="Anantharaman K."/>
            <person name="Brown C.T."/>
            <person name="Hug L.A."/>
            <person name="Sharon I."/>
            <person name="Castelle C.J."/>
            <person name="Probst A.J."/>
            <person name="Thomas B.C."/>
            <person name="Singh A."/>
            <person name="Wilkins M.J."/>
            <person name="Karaoz U."/>
            <person name="Brodie E.L."/>
            <person name="Williams K.H."/>
            <person name="Hubbard S.S."/>
            <person name="Banfield J.F."/>
        </authorList>
    </citation>
    <scope>NUCLEOTIDE SEQUENCE [LARGE SCALE GENOMIC DNA]</scope>
</reference>
<organism evidence="10 11">
    <name type="scientific">Candidatus Lloydbacteria bacterium RIFCSPHIGHO2_01_FULL_41_20</name>
    <dbReference type="NCBI Taxonomy" id="1798657"/>
    <lineage>
        <taxon>Bacteria</taxon>
        <taxon>Candidatus Lloydiibacteriota</taxon>
    </lineage>
</organism>
<evidence type="ECO:0000313" key="11">
    <source>
        <dbReference type="Proteomes" id="UP000178841"/>
    </source>
</evidence>
<dbReference type="GO" id="GO:0031564">
    <property type="term" value="P:transcription antitermination"/>
    <property type="evidence" value="ECO:0007669"/>
    <property type="project" value="UniProtKB-UniRule"/>
</dbReference>
<dbReference type="SUPFAM" id="SSF50104">
    <property type="entry name" value="Translation proteins SH3-like domain"/>
    <property type="match status" value="1"/>
</dbReference>
<comment type="similarity">
    <text evidence="5 7">Belongs to the NusG family.</text>
</comment>
<dbReference type="Proteomes" id="UP000178841">
    <property type="component" value="Unassembled WGS sequence"/>
</dbReference>
<evidence type="ECO:0000256" key="1">
    <source>
        <dbReference type="ARBA" id="ARBA00022472"/>
    </source>
</evidence>
<dbReference type="InterPro" id="IPR043425">
    <property type="entry name" value="NusG-like"/>
</dbReference>
<dbReference type="PRINTS" id="PR00338">
    <property type="entry name" value="NUSGTNSCPFCT"/>
</dbReference>
<sequence>MSKQELQGERSWYAIHTYAGYENAVMRNLKQRIESLGMEGKIFNVIVPIEKKIKIKGGKRVEIEEKIYPGYVLVDMIVDEDSWYVVRNTPRVTGFVGAGVNPVPLDKNEVDSLFGRMRSDTVKHNIDLTAGESVIVTDGPFKDLEGKINEVDDERGKVKVLVSMFGRETPVELDFLQVKKI</sequence>
<proteinExistence type="inferred from homology"/>
<dbReference type="GO" id="GO:0006354">
    <property type="term" value="P:DNA-templated transcription elongation"/>
    <property type="evidence" value="ECO:0007669"/>
    <property type="project" value="UniProtKB-UniRule"/>
</dbReference>
<dbReference type="EMBL" id="MHLH01000006">
    <property type="protein sequence ID" value="OGZ04438.1"/>
    <property type="molecule type" value="Genomic_DNA"/>
</dbReference>
<feature type="domain" description="KOW" evidence="9">
    <location>
        <begin position="127"/>
        <end position="154"/>
    </location>
</feature>
<keyword evidence="4 5" id="KW-0804">Transcription</keyword>
<evidence type="ECO:0000259" key="8">
    <source>
        <dbReference type="SMART" id="SM00738"/>
    </source>
</evidence>
<dbReference type="GO" id="GO:0005829">
    <property type="term" value="C:cytosol"/>
    <property type="evidence" value="ECO:0007669"/>
    <property type="project" value="TreeGrafter"/>
</dbReference>
<evidence type="ECO:0000256" key="5">
    <source>
        <dbReference type="HAMAP-Rule" id="MF_00948"/>
    </source>
</evidence>
<dbReference type="CDD" id="cd09891">
    <property type="entry name" value="NGN_Bact_1"/>
    <property type="match status" value="1"/>
</dbReference>
<evidence type="ECO:0000259" key="9">
    <source>
        <dbReference type="SMART" id="SM00739"/>
    </source>
</evidence>
<evidence type="ECO:0000313" key="10">
    <source>
        <dbReference type="EMBL" id="OGZ04438.1"/>
    </source>
</evidence>
<dbReference type="PROSITE" id="PS01014">
    <property type="entry name" value="NUSG"/>
    <property type="match status" value="1"/>
</dbReference>
<dbReference type="CDD" id="cd06091">
    <property type="entry name" value="KOW_NusG"/>
    <property type="match status" value="1"/>
</dbReference>
<feature type="domain" description="NusG-like N-terminal" evidence="8">
    <location>
        <begin position="9"/>
        <end position="117"/>
    </location>
</feature>
<dbReference type="PANTHER" id="PTHR30265">
    <property type="entry name" value="RHO-INTERACTING TRANSCRIPTION TERMINATION FACTOR NUSG"/>
    <property type="match status" value="1"/>
</dbReference>
<dbReference type="NCBIfam" id="TIGR00922">
    <property type="entry name" value="nusG"/>
    <property type="match status" value="1"/>
</dbReference>
<dbReference type="PANTHER" id="PTHR30265:SF2">
    <property type="entry name" value="TRANSCRIPTION TERMINATION_ANTITERMINATION PROTEIN NUSG"/>
    <property type="match status" value="1"/>
</dbReference>
<dbReference type="SMART" id="SM00738">
    <property type="entry name" value="NGN"/>
    <property type="match status" value="1"/>
</dbReference>
<dbReference type="HAMAP" id="MF_00948">
    <property type="entry name" value="NusG"/>
    <property type="match status" value="1"/>
</dbReference>
<dbReference type="SUPFAM" id="SSF82679">
    <property type="entry name" value="N-utilization substance G protein NusG, N-terminal domain"/>
    <property type="match status" value="1"/>
</dbReference>
<evidence type="ECO:0000256" key="6">
    <source>
        <dbReference type="NCBIfam" id="TIGR00922"/>
    </source>
</evidence>
<comment type="caution">
    <text evidence="10">The sequence shown here is derived from an EMBL/GenBank/DDBJ whole genome shotgun (WGS) entry which is preliminary data.</text>
</comment>